<feature type="compositionally biased region" description="Basic and acidic residues" evidence="14">
    <location>
        <begin position="438"/>
        <end position="447"/>
    </location>
</feature>
<evidence type="ECO:0000256" key="3">
    <source>
        <dbReference type="ARBA" id="ARBA00022491"/>
    </source>
</evidence>
<feature type="binding site" evidence="12">
    <location>
        <position position="103"/>
    </location>
    <ligand>
        <name>substrate</name>
    </ligand>
</feature>
<dbReference type="InterPro" id="IPR000286">
    <property type="entry name" value="HDACs"/>
</dbReference>
<keyword evidence="6 10" id="KW-0805">Transcription regulation</keyword>
<dbReference type="FunFam" id="3.40.800.20:FF:000001">
    <property type="entry name" value="Histone deacetylase"/>
    <property type="match status" value="1"/>
</dbReference>
<dbReference type="GO" id="GO:0046872">
    <property type="term" value="F:metal ion binding"/>
    <property type="evidence" value="ECO:0007669"/>
    <property type="project" value="UniProtKB-KW"/>
</dbReference>
<dbReference type="Gene3D" id="3.40.800.20">
    <property type="entry name" value="Histone deacetylase domain"/>
    <property type="match status" value="1"/>
</dbReference>
<dbReference type="SUPFAM" id="SSF52768">
    <property type="entry name" value="Arginase/deacetylase"/>
    <property type="match status" value="1"/>
</dbReference>
<evidence type="ECO:0000256" key="10">
    <source>
        <dbReference type="PIRNR" id="PIRNR037913"/>
    </source>
</evidence>
<feature type="binding site" evidence="12">
    <location>
        <position position="153"/>
    </location>
    <ligand>
        <name>substrate</name>
    </ligand>
</feature>
<comment type="catalytic activity">
    <reaction evidence="10">
        <text>N(6)-acetyl-L-lysyl-[histone] + H2O = L-lysyl-[histone] + acetate</text>
        <dbReference type="Rhea" id="RHEA:58196"/>
        <dbReference type="Rhea" id="RHEA-COMP:9845"/>
        <dbReference type="Rhea" id="RHEA-COMP:11338"/>
        <dbReference type="ChEBI" id="CHEBI:15377"/>
        <dbReference type="ChEBI" id="CHEBI:29969"/>
        <dbReference type="ChEBI" id="CHEBI:30089"/>
        <dbReference type="ChEBI" id="CHEBI:61930"/>
        <dbReference type="EC" id="3.5.1.98"/>
    </reaction>
</comment>
<keyword evidence="8 10" id="KW-0539">Nucleus</keyword>
<dbReference type="STRING" id="2903.R1DW29"/>
<accession>A0A0D3IUK6</accession>
<feature type="active site" description="Proton acceptor" evidence="11">
    <location>
        <position position="145"/>
    </location>
</feature>
<evidence type="ECO:0000256" key="5">
    <source>
        <dbReference type="ARBA" id="ARBA00022853"/>
    </source>
</evidence>
<dbReference type="InterPro" id="IPR023801">
    <property type="entry name" value="His_deacetylse_dom"/>
</dbReference>
<keyword evidence="3" id="KW-0678">Repressor</keyword>
<dbReference type="InterPro" id="IPR037138">
    <property type="entry name" value="His_deacetylse_dom_sf"/>
</dbReference>
<feature type="compositionally biased region" description="Acidic residues" evidence="14">
    <location>
        <begin position="448"/>
        <end position="457"/>
    </location>
</feature>
<evidence type="ECO:0000313" key="17">
    <source>
        <dbReference type="Proteomes" id="UP000013827"/>
    </source>
</evidence>
<feature type="region of interest" description="Disordered" evidence="14">
    <location>
        <begin position="379"/>
        <end position="457"/>
    </location>
</feature>
<evidence type="ECO:0000256" key="6">
    <source>
        <dbReference type="ARBA" id="ARBA00023015"/>
    </source>
</evidence>
<feature type="binding site" evidence="12">
    <location>
        <position position="308"/>
    </location>
    <ligand>
        <name>substrate</name>
    </ligand>
</feature>
<keyword evidence="5 10" id="KW-0156">Chromatin regulator</keyword>
<evidence type="ECO:0000256" key="8">
    <source>
        <dbReference type="ARBA" id="ARBA00023242"/>
    </source>
</evidence>
<sequence length="457" mass="51436">MAKASQAASSGRPRIDYFYDAQIGNFNYGEGHPMRPHRVRLTHQLVVNYGLYKHLNVFRPKLATRADMTAFHSDEYIRFLQEITQDNMQEALSHLERFNLGADCPVFDGLYEYCQTYTGGSISGAARINQGCSDIVLNWSGGLHHAKKGEASGFCYVNDIVLAILELLKVHVRVLYIDIDIHHGDGVEEAFYLTNRVMTLSFHQVGGAFFPGTGHTNDLGAKAGKNYSLNFPLLAGMDDAAYESIFKPVVDKVMEHFQPNAIVLCCGADSLSGDRVGCWNMSIRGHAACLEHVKSFGVPMLVLGGGGYTVRNVSRCWAYETARLTNQPISDTVPWHEYMDYYSPDYKLHVPVSNMENENTREQLEMKKQKLFEALSQLEHAPSTTMQTGQPGTRINPDALQHDSEEEEEEWDLRPHRNRRAHLAEYFDDDDAEGDLLDTDKPGREYEEPPSDDDDGL</sequence>
<keyword evidence="7 10" id="KW-0804">Transcription</keyword>
<feature type="binding site" evidence="13">
    <location>
        <position position="180"/>
    </location>
    <ligand>
        <name>a divalent metal cation</name>
        <dbReference type="ChEBI" id="CHEBI:60240"/>
    </ligand>
</feature>
<comment type="subcellular location">
    <subcellularLocation>
        <location evidence="1 10">Nucleus</location>
    </subcellularLocation>
</comment>
<dbReference type="OMA" id="XYHQRVL"/>
<feature type="binding site" evidence="13">
    <location>
        <position position="269"/>
    </location>
    <ligand>
        <name>a divalent metal cation</name>
        <dbReference type="ChEBI" id="CHEBI:60240"/>
    </ligand>
</feature>
<dbReference type="KEGG" id="ehx:EMIHUDRAFT_448297"/>
<dbReference type="GO" id="GO:0141221">
    <property type="term" value="F:histone deacetylase activity, hydrolytic mechanism"/>
    <property type="evidence" value="ECO:0007669"/>
    <property type="project" value="UniProtKB-EC"/>
</dbReference>
<dbReference type="RefSeq" id="XP_005767370.1">
    <property type="nucleotide sequence ID" value="XM_005767313.1"/>
</dbReference>
<dbReference type="GO" id="GO:0005634">
    <property type="term" value="C:nucleus"/>
    <property type="evidence" value="ECO:0007669"/>
    <property type="project" value="UniProtKB-SubCell"/>
</dbReference>
<dbReference type="Proteomes" id="UP000013827">
    <property type="component" value="Unassembled WGS sequence"/>
</dbReference>
<comment type="similarity">
    <text evidence="9 10">Belongs to the histone deacetylase family. HD Type 1 subfamily.</text>
</comment>
<keyword evidence="4 10" id="KW-0378">Hydrolase</keyword>
<evidence type="ECO:0000256" key="1">
    <source>
        <dbReference type="ARBA" id="ARBA00004123"/>
    </source>
</evidence>
<reference evidence="17" key="1">
    <citation type="journal article" date="2013" name="Nature">
        <title>Pan genome of the phytoplankton Emiliania underpins its global distribution.</title>
        <authorList>
            <person name="Read B.A."/>
            <person name="Kegel J."/>
            <person name="Klute M.J."/>
            <person name="Kuo A."/>
            <person name="Lefebvre S.C."/>
            <person name="Maumus F."/>
            <person name="Mayer C."/>
            <person name="Miller J."/>
            <person name="Monier A."/>
            <person name="Salamov A."/>
            <person name="Young J."/>
            <person name="Aguilar M."/>
            <person name="Claverie J.M."/>
            <person name="Frickenhaus S."/>
            <person name="Gonzalez K."/>
            <person name="Herman E.K."/>
            <person name="Lin Y.C."/>
            <person name="Napier J."/>
            <person name="Ogata H."/>
            <person name="Sarno A.F."/>
            <person name="Shmutz J."/>
            <person name="Schroeder D."/>
            <person name="de Vargas C."/>
            <person name="Verret F."/>
            <person name="von Dassow P."/>
            <person name="Valentin K."/>
            <person name="Van de Peer Y."/>
            <person name="Wheeler G."/>
            <person name="Dacks J.B."/>
            <person name="Delwiche C.F."/>
            <person name="Dyhrman S.T."/>
            <person name="Glockner G."/>
            <person name="John U."/>
            <person name="Richards T."/>
            <person name="Worden A.Z."/>
            <person name="Zhang X."/>
            <person name="Grigoriev I.V."/>
            <person name="Allen A.E."/>
            <person name="Bidle K."/>
            <person name="Borodovsky M."/>
            <person name="Bowler C."/>
            <person name="Brownlee C."/>
            <person name="Cock J.M."/>
            <person name="Elias M."/>
            <person name="Gladyshev V.N."/>
            <person name="Groth M."/>
            <person name="Guda C."/>
            <person name="Hadaegh A."/>
            <person name="Iglesias-Rodriguez M.D."/>
            <person name="Jenkins J."/>
            <person name="Jones B.M."/>
            <person name="Lawson T."/>
            <person name="Leese F."/>
            <person name="Lindquist E."/>
            <person name="Lobanov A."/>
            <person name="Lomsadze A."/>
            <person name="Malik S.B."/>
            <person name="Marsh M.E."/>
            <person name="Mackinder L."/>
            <person name="Mock T."/>
            <person name="Mueller-Roeber B."/>
            <person name="Pagarete A."/>
            <person name="Parker M."/>
            <person name="Probert I."/>
            <person name="Quesneville H."/>
            <person name="Raines C."/>
            <person name="Rensing S.A."/>
            <person name="Riano-Pachon D.M."/>
            <person name="Richier S."/>
            <person name="Rokitta S."/>
            <person name="Shiraiwa Y."/>
            <person name="Soanes D.M."/>
            <person name="van der Giezen M."/>
            <person name="Wahlund T.M."/>
            <person name="Williams B."/>
            <person name="Wilson W."/>
            <person name="Wolfe G."/>
            <person name="Wurch L.L."/>
        </authorList>
    </citation>
    <scope>NUCLEOTIDE SEQUENCE</scope>
</reference>
<evidence type="ECO:0000259" key="15">
    <source>
        <dbReference type="Pfam" id="PF00850"/>
    </source>
</evidence>
<keyword evidence="17" id="KW-1185">Reference proteome</keyword>
<dbReference type="eggNOG" id="KOG1342">
    <property type="taxonomic scope" value="Eukaryota"/>
</dbReference>
<dbReference type="PANTHER" id="PTHR10625:SF44">
    <property type="entry name" value="HISTONE DEACETYLASE 19"/>
    <property type="match status" value="1"/>
</dbReference>
<evidence type="ECO:0000256" key="12">
    <source>
        <dbReference type="PIRSR" id="PIRSR037913-2"/>
    </source>
</evidence>
<evidence type="ECO:0000313" key="16">
    <source>
        <dbReference type="EnsemblProtists" id="EOD14941"/>
    </source>
</evidence>
<feature type="compositionally biased region" description="Acidic residues" evidence="14">
    <location>
        <begin position="426"/>
        <end position="437"/>
    </location>
</feature>
<dbReference type="PRINTS" id="PR01270">
    <property type="entry name" value="HDASUPER"/>
</dbReference>
<dbReference type="GeneID" id="17260786"/>
<dbReference type="HOGENOM" id="CLU_007727_7_12_1"/>
<dbReference type="PaxDb" id="2903-EOD14941"/>
<dbReference type="PANTHER" id="PTHR10625">
    <property type="entry name" value="HISTONE DEACETYLASE HDAC1-RELATED"/>
    <property type="match status" value="1"/>
</dbReference>
<feature type="domain" description="Histone deacetylase" evidence="15">
    <location>
        <begin position="32"/>
        <end position="323"/>
    </location>
</feature>
<name>A0A0D3IUK6_EMIH1</name>
<evidence type="ECO:0000256" key="14">
    <source>
        <dbReference type="SAM" id="MobiDB-lite"/>
    </source>
</evidence>
<evidence type="ECO:0000256" key="2">
    <source>
        <dbReference type="ARBA" id="ARBA00012111"/>
    </source>
</evidence>
<dbReference type="Pfam" id="PF00850">
    <property type="entry name" value="Hist_deacetyl"/>
    <property type="match status" value="1"/>
</dbReference>
<evidence type="ECO:0000256" key="7">
    <source>
        <dbReference type="ARBA" id="ARBA00023163"/>
    </source>
</evidence>
<reference evidence="16" key="2">
    <citation type="submission" date="2024-10" db="UniProtKB">
        <authorList>
            <consortium name="EnsemblProtists"/>
        </authorList>
    </citation>
    <scope>IDENTIFICATION</scope>
</reference>
<feature type="compositionally biased region" description="Polar residues" evidence="14">
    <location>
        <begin position="382"/>
        <end position="393"/>
    </location>
</feature>
<dbReference type="InterPro" id="IPR023696">
    <property type="entry name" value="Ureohydrolase_dom_sf"/>
</dbReference>
<proteinExistence type="inferred from homology"/>
<dbReference type="EC" id="3.5.1.98" evidence="2 10"/>
<dbReference type="AlphaFoldDB" id="A0A0D3IUK6"/>
<protein>
    <recommendedName>
        <fullName evidence="2 10">Histone deacetylase</fullName>
        <ecNumber evidence="2 10">3.5.1.98</ecNumber>
    </recommendedName>
</protein>
<keyword evidence="13" id="KW-0479">Metal-binding</keyword>
<evidence type="ECO:0000256" key="9">
    <source>
        <dbReference type="ARBA" id="ARBA00061569"/>
    </source>
</evidence>
<evidence type="ECO:0000256" key="11">
    <source>
        <dbReference type="PIRSR" id="PIRSR037913-1"/>
    </source>
</evidence>
<organism evidence="16 17">
    <name type="scientific">Emiliania huxleyi (strain CCMP1516)</name>
    <dbReference type="NCBI Taxonomy" id="280463"/>
    <lineage>
        <taxon>Eukaryota</taxon>
        <taxon>Haptista</taxon>
        <taxon>Haptophyta</taxon>
        <taxon>Prymnesiophyceae</taxon>
        <taxon>Isochrysidales</taxon>
        <taxon>Noelaerhabdaceae</taxon>
        <taxon>Emiliania</taxon>
    </lineage>
</organism>
<dbReference type="EnsemblProtists" id="EOD14941">
    <property type="protein sequence ID" value="EOD14941"/>
    <property type="gene ID" value="EMIHUDRAFT_448297"/>
</dbReference>
<dbReference type="PIRSF" id="PIRSF037913">
    <property type="entry name" value="His_deacetylse_1"/>
    <property type="match status" value="1"/>
</dbReference>
<dbReference type="InterPro" id="IPR003084">
    <property type="entry name" value="HDAC_I/II"/>
</dbReference>
<dbReference type="GO" id="GO:0040029">
    <property type="term" value="P:epigenetic regulation of gene expression"/>
    <property type="evidence" value="ECO:0007669"/>
    <property type="project" value="TreeGrafter"/>
</dbReference>
<feature type="binding site" evidence="13">
    <location>
        <position position="182"/>
    </location>
    <ligand>
        <name>a divalent metal cation</name>
        <dbReference type="ChEBI" id="CHEBI:60240"/>
    </ligand>
</feature>
<evidence type="ECO:0000256" key="4">
    <source>
        <dbReference type="ARBA" id="ARBA00022801"/>
    </source>
</evidence>
<evidence type="ECO:0000256" key="13">
    <source>
        <dbReference type="PIRSR" id="PIRSR037913-3"/>
    </source>
</evidence>
<dbReference type="PRINTS" id="PR01271">
    <property type="entry name" value="HISDACETLASE"/>
</dbReference>